<reference evidence="2 3" key="1">
    <citation type="journal article" date="2019" name="Commun. Biol.">
        <title>The bagworm genome reveals a unique fibroin gene that provides high tensile strength.</title>
        <authorList>
            <person name="Kono N."/>
            <person name="Nakamura H."/>
            <person name="Ohtoshi R."/>
            <person name="Tomita M."/>
            <person name="Numata K."/>
            <person name="Arakawa K."/>
        </authorList>
    </citation>
    <scope>NUCLEOTIDE SEQUENCE [LARGE SCALE GENOMIC DNA]</scope>
</reference>
<sequence>MSLRTAQNPLNSSPNHATIGATENLRSHNPYCQDLGLFNELHRLQPPAQDVHRSTSGGHNDPLKTTSYIQHPLDGPRGGLTPPTGQRSAGPETSYYFRAQSIKIKEAVNYLAHHAQKIHTPREKERDSEWEGREREWERYIQTHRDTQHVRCLDNYFKTYPKQPEFSKFLSTCKTYVVEVEAQTRPCARRVPPVAVHVHPRSVPIDARISFAARVTGSCVANSIKLRNNSSPIKSRRKQCR</sequence>
<dbReference type="AlphaFoldDB" id="A0A4C1WRE3"/>
<protein>
    <submittedName>
        <fullName evidence="2">Uncharacterized protein</fullName>
    </submittedName>
</protein>
<organism evidence="2 3">
    <name type="scientific">Eumeta variegata</name>
    <name type="common">Bagworm moth</name>
    <name type="synonym">Eumeta japonica</name>
    <dbReference type="NCBI Taxonomy" id="151549"/>
    <lineage>
        <taxon>Eukaryota</taxon>
        <taxon>Metazoa</taxon>
        <taxon>Ecdysozoa</taxon>
        <taxon>Arthropoda</taxon>
        <taxon>Hexapoda</taxon>
        <taxon>Insecta</taxon>
        <taxon>Pterygota</taxon>
        <taxon>Neoptera</taxon>
        <taxon>Endopterygota</taxon>
        <taxon>Lepidoptera</taxon>
        <taxon>Glossata</taxon>
        <taxon>Ditrysia</taxon>
        <taxon>Tineoidea</taxon>
        <taxon>Psychidae</taxon>
        <taxon>Oiketicinae</taxon>
        <taxon>Eumeta</taxon>
    </lineage>
</organism>
<proteinExistence type="predicted"/>
<evidence type="ECO:0000313" key="2">
    <source>
        <dbReference type="EMBL" id="GBP53533.1"/>
    </source>
</evidence>
<accession>A0A4C1WRE3</accession>
<gene>
    <name evidence="2" type="ORF">EVAR_45406_1</name>
</gene>
<feature type="compositionally biased region" description="Polar residues" evidence="1">
    <location>
        <begin position="1"/>
        <end position="16"/>
    </location>
</feature>
<feature type="region of interest" description="Disordered" evidence="1">
    <location>
        <begin position="1"/>
        <end position="20"/>
    </location>
</feature>
<evidence type="ECO:0000313" key="3">
    <source>
        <dbReference type="Proteomes" id="UP000299102"/>
    </source>
</evidence>
<evidence type="ECO:0000256" key="1">
    <source>
        <dbReference type="SAM" id="MobiDB-lite"/>
    </source>
</evidence>
<comment type="caution">
    <text evidence="2">The sequence shown here is derived from an EMBL/GenBank/DDBJ whole genome shotgun (WGS) entry which is preliminary data.</text>
</comment>
<feature type="region of interest" description="Disordered" evidence="1">
    <location>
        <begin position="48"/>
        <end position="91"/>
    </location>
</feature>
<keyword evidence="3" id="KW-1185">Reference proteome</keyword>
<dbReference type="Proteomes" id="UP000299102">
    <property type="component" value="Unassembled WGS sequence"/>
</dbReference>
<feature type="compositionally biased region" description="Polar residues" evidence="1">
    <location>
        <begin position="54"/>
        <end position="69"/>
    </location>
</feature>
<dbReference type="EMBL" id="BGZK01000627">
    <property type="protein sequence ID" value="GBP53533.1"/>
    <property type="molecule type" value="Genomic_DNA"/>
</dbReference>
<name>A0A4C1WRE3_EUMVA</name>